<dbReference type="EMBL" id="BK032867">
    <property type="protein sequence ID" value="DAF64780.1"/>
    <property type="molecule type" value="Genomic_DNA"/>
</dbReference>
<accession>A0A8S5TNR2</accession>
<name>A0A8S5TNR2_9CAUD</name>
<sequence length="161" mass="17874">MTEKNKEKLFTQTEVDNIVKERLERERKRYNSDNDMVETLQKELVTVRAELQGLKADNEAKATALKAEQVNKTIIQELEKVNGTNPTELARLFINNTSVDDTGNVVYTDDSGKSIPIGEHIKAWADKSQWAIKAIGHPGSGQGGSVSFIGNSELRNAFGLK</sequence>
<protein>
    <submittedName>
        <fullName evidence="2">Minor structural protein</fullName>
    </submittedName>
</protein>
<keyword evidence="1" id="KW-0175">Coiled coil</keyword>
<evidence type="ECO:0000313" key="2">
    <source>
        <dbReference type="EMBL" id="DAF64780.1"/>
    </source>
</evidence>
<reference evidence="2" key="1">
    <citation type="journal article" date="2021" name="Proc. Natl. Acad. Sci. U.S.A.">
        <title>A Catalog of Tens of Thousands of Viruses from Human Metagenomes Reveals Hidden Associations with Chronic Diseases.</title>
        <authorList>
            <person name="Tisza M.J."/>
            <person name="Buck C.B."/>
        </authorList>
    </citation>
    <scope>NUCLEOTIDE SEQUENCE</scope>
    <source>
        <strain evidence="2">Cted82</strain>
    </source>
</reference>
<organism evidence="2">
    <name type="scientific">Myoviridae sp. cted82</name>
    <dbReference type="NCBI Taxonomy" id="2827696"/>
    <lineage>
        <taxon>Viruses</taxon>
        <taxon>Duplodnaviria</taxon>
        <taxon>Heunggongvirae</taxon>
        <taxon>Uroviricota</taxon>
        <taxon>Caudoviricetes</taxon>
    </lineage>
</organism>
<evidence type="ECO:0000256" key="1">
    <source>
        <dbReference type="SAM" id="Coils"/>
    </source>
</evidence>
<feature type="coiled-coil region" evidence="1">
    <location>
        <begin position="20"/>
        <end position="57"/>
    </location>
</feature>
<proteinExistence type="predicted"/>